<name>A0ABT9EIT3_9SPHN</name>
<comment type="caution">
    <text evidence="1">The sequence shown here is derived from an EMBL/GenBank/DDBJ whole genome shotgun (WGS) entry which is preliminary data.</text>
</comment>
<protein>
    <submittedName>
        <fullName evidence="1">DUF429 domain-containing protein</fullName>
    </submittedName>
</protein>
<evidence type="ECO:0000313" key="1">
    <source>
        <dbReference type="EMBL" id="MDP1026713.1"/>
    </source>
</evidence>
<evidence type="ECO:0000313" key="2">
    <source>
        <dbReference type="Proteomes" id="UP001230685"/>
    </source>
</evidence>
<dbReference type="InterPro" id="IPR007362">
    <property type="entry name" value="DUF429"/>
</dbReference>
<organism evidence="1 2">
    <name type="scientific">Sphingomonas aurea</name>
    <dbReference type="NCBI Taxonomy" id="3063994"/>
    <lineage>
        <taxon>Bacteria</taxon>
        <taxon>Pseudomonadati</taxon>
        <taxon>Pseudomonadota</taxon>
        <taxon>Alphaproteobacteria</taxon>
        <taxon>Sphingomonadales</taxon>
        <taxon>Sphingomonadaceae</taxon>
        <taxon>Sphingomonas</taxon>
    </lineage>
</organism>
<dbReference type="RefSeq" id="WP_305172261.1">
    <property type="nucleotide sequence ID" value="NZ_JAUUDS010000001.1"/>
</dbReference>
<sequence length="268" mass="27732">MTDLYLGIDFSGGAAPWRMRCARPSVWVATIAGAEALRLVDVRPVQELPGDGSPFARLAALLRQGAFVAAGIDAPFSLPMRHLPAGGHAALLEAVAALPAAPDRPFPAGAALVALAEAVAPLASAKPLRDTEQLWRNRGVNTRSTLWNGPRGGAPFAAACLTLLAQAGRPIWPWSRGPGMLVESFPAAQLRTWGLPHTGYAAPDQRAARAIILEGLRDRIGLDAAQAELLLASADALDAVVAGFGAIAAERGDAPAEVPADGLISVMA</sequence>
<gene>
    <name evidence="1" type="ORF">Q5H91_05785</name>
</gene>
<dbReference type="Proteomes" id="UP001230685">
    <property type="component" value="Unassembled WGS sequence"/>
</dbReference>
<reference evidence="1 2" key="1">
    <citation type="submission" date="2023-07" db="EMBL/GenBank/DDBJ databases">
        <authorList>
            <person name="Kim M.K."/>
        </authorList>
    </citation>
    <scope>NUCLEOTIDE SEQUENCE [LARGE SCALE GENOMIC DNA]</scope>
    <source>
        <strain evidence="1 2">KR1UV-12</strain>
    </source>
</reference>
<proteinExistence type="predicted"/>
<dbReference type="EMBL" id="JAUUDS010000001">
    <property type="protein sequence ID" value="MDP1026713.1"/>
    <property type="molecule type" value="Genomic_DNA"/>
</dbReference>
<keyword evidence="2" id="KW-1185">Reference proteome</keyword>
<accession>A0ABT9EIT3</accession>
<dbReference type="Pfam" id="PF04250">
    <property type="entry name" value="DUF429"/>
    <property type="match status" value="1"/>
</dbReference>